<evidence type="ECO:0000256" key="5">
    <source>
        <dbReference type="SAM" id="MobiDB-lite"/>
    </source>
</evidence>
<dbReference type="PROSITE" id="PS51477">
    <property type="entry name" value="PAH"/>
    <property type="match status" value="1"/>
</dbReference>
<accession>A0ABD1BP28</accession>
<dbReference type="Pfam" id="PF02671">
    <property type="entry name" value="PAH"/>
    <property type="match status" value="1"/>
</dbReference>
<dbReference type="PANTHER" id="PTHR12346">
    <property type="entry name" value="SIN3B-RELATED"/>
    <property type="match status" value="1"/>
</dbReference>
<dbReference type="SUPFAM" id="SSF47762">
    <property type="entry name" value="PAH2 domain"/>
    <property type="match status" value="1"/>
</dbReference>
<name>A0ABD1BP28_CARAN</name>
<reference evidence="6 7" key="1">
    <citation type="submission" date="2024-04" db="EMBL/GenBank/DDBJ databases">
        <title>Genome assembly C_amara_ONT_v2.</title>
        <authorList>
            <person name="Yant L."/>
            <person name="Moore C."/>
            <person name="Slenker M."/>
        </authorList>
    </citation>
    <scope>NUCLEOTIDE SEQUENCE [LARGE SCALE GENOMIC DNA]</scope>
    <source>
        <tissue evidence="6">Leaf</tissue>
    </source>
</reference>
<comment type="caution">
    <text evidence="6">The sequence shown here is derived from an EMBL/GenBank/DDBJ whole genome shotgun (WGS) entry which is preliminary data.</text>
</comment>
<dbReference type="InterPro" id="IPR003822">
    <property type="entry name" value="PAH"/>
</dbReference>
<dbReference type="EMBL" id="JBANAX010000193">
    <property type="protein sequence ID" value="KAL1218968.1"/>
    <property type="molecule type" value="Genomic_DNA"/>
</dbReference>
<dbReference type="AlphaFoldDB" id="A0ABD1BP28"/>
<dbReference type="Gene3D" id="1.20.1160.11">
    <property type="entry name" value="Paired amphipathic helix"/>
    <property type="match status" value="1"/>
</dbReference>
<evidence type="ECO:0000256" key="2">
    <source>
        <dbReference type="ARBA" id="ARBA00022491"/>
    </source>
</evidence>
<proteinExistence type="predicted"/>
<evidence type="ECO:0000313" key="7">
    <source>
        <dbReference type="Proteomes" id="UP001558713"/>
    </source>
</evidence>
<dbReference type="FunFam" id="1.20.1160.11:FF:000001">
    <property type="entry name" value="Paired amphipathic helix protein Sin3"/>
    <property type="match status" value="1"/>
</dbReference>
<dbReference type="InterPro" id="IPR036600">
    <property type="entry name" value="PAH_sf"/>
</dbReference>
<sequence>MVKGEKRKREAMVKGEGSNPKPNLDDAYEYLRTVKKKVDSDKYDNFIAIMNNFKARRIDRKCCISEVERLFKGNKGLISGFNVFLPQSLKLDDWTPVEHSVEVKMMPPNFHQDL</sequence>
<protein>
    <submittedName>
        <fullName evidence="6">Paired amphipathic helix protein Sin3-like 3</fullName>
    </submittedName>
</protein>
<dbReference type="Proteomes" id="UP001558713">
    <property type="component" value="Unassembled WGS sequence"/>
</dbReference>
<dbReference type="InterPro" id="IPR039774">
    <property type="entry name" value="Sin3-like"/>
</dbReference>
<keyword evidence="3 4" id="KW-0539">Nucleus</keyword>
<feature type="region of interest" description="Disordered" evidence="5">
    <location>
        <begin position="1"/>
        <end position="24"/>
    </location>
</feature>
<dbReference type="PANTHER" id="PTHR12346:SF0">
    <property type="entry name" value="SIN3A, ISOFORM G"/>
    <property type="match status" value="1"/>
</dbReference>
<evidence type="ECO:0000256" key="1">
    <source>
        <dbReference type="ARBA" id="ARBA00004123"/>
    </source>
</evidence>
<keyword evidence="7" id="KW-1185">Reference proteome</keyword>
<evidence type="ECO:0000256" key="4">
    <source>
        <dbReference type="PROSITE-ProRule" id="PRU00810"/>
    </source>
</evidence>
<gene>
    <name evidence="6" type="ORF">V5N11_020278</name>
</gene>
<keyword evidence="2" id="KW-0678">Repressor</keyword>
<evidence type="ECO:0000256" key="3">
    <source>
        <dbReference type="ARBA" id="ARBA00023242"/>
    </source>
</evidence>
<evidence type="ECO:0000313" key="6">
    <source>
        <dbReference type="EMBL" id="KAL1218968.1"/>
    </source>
</evidence>
<dbReference type="GO" id="GO:0005634">
    <property type="term" value="C:nucleus"/>
    <property type="evidence" value="ECO:0007669"/>
    <property type="project" value="UniProtKB-SubCell"/>
</dbReference>
<comment type="subcellular location">
    <subcellularLocation>
        <location evidence="1 4">Nucleus</location>
    </subcellularLocation>
</comment>
<organism evidence="6 7">
    <name type="scientific">Cardamine amara subsp. amara</name>
    <dbReference type="NCBI Taxonomy" id="228776"/>
    <lineage>
        <taxon>Eukaryota</taxon>
        <taxon>Viridiplantae</taxon>
        <taxon>Streptophyta</taxon>
        <taxon>Embryophyta</taxon>
        <taxon>Tracheophyta</taxon>
        <taxon>Spermatophyta</taxon>
        <taxon>Magnoliopsida</taxon>
        <taxon>eudicotyledons</taxon>
        <taxon>Gunneridae</taxon>
        <taxon>Pentapetalae</taxon>
        <taxon>rosids</taxon>
        <taxon>malvids</taxon>
        <taxon>Brassicales</taxon>
        <taxon>Brassicaceae</taxon>
        <taxon>Cardamineae</taxon>
        <taxon>Cardamine</taxon>
    </lineage>
</organism>